<sequence>MTTVGVDPEKVNRVDALRFPSYNYHYIAFKRKQLRDLINERNRTLPPQFRRVTEERNRQARECRKLEIAAVPGTVCPQAGSVCCHALPPAVPVPCKPDLIARARLKPSDYQRWFHHTTPVVTTRAREQWTEFLNRCPERYQIVLPLEGHGPGKCTVSNGCLPYFDGGYALRYLRPYSTRGQVLERFRERPFPCKLDPTTSTRPYHHLLDPTTINSILPSSNQPSYHLLDPTTINTILLPSTQPYYHQLNATTINSILLSSTRSYHRQPDPISINLKENFNINMQERLGSLQTDGQ</sequence>
<dbReference type="EMBL" id="JAWDGP010004468">
    <property type="protein sequence ID" value="KAK3764124.1"/>
    <property type="molecule type" value="Genomic_DNA"/>
</dbReference>
<dbReference type="AlphaFoldDB" id="A0AAE0Z7A8"/>
<reference evidence="1" key="1">
    <citation type="journal article" date="2023" name="G3 (Bethesda)">
        <title>A reference genome for the long-term kleptoplast-retaining sea slug Elysia crispata morphotype clarki.</title>
        <authorList>
            <person name="Eastman K.E."/>
            <person name="Pendleton A.L."/>
            <person name="Shaikh M.A."/>
            <person name="Suttiyut T."/>
            <person name="Ogas R."/>
            <person name="Tomko P."/>
            <person name="Gavelis G."/>
            <person name="Widhalm J.R."/>
            <person name="Wisecaver J.H."/>
        </authorList>
    </citation>
    <scope>NUCLEOTIDE SEQUENCE</scope>
    <source>
        <strain evidence="1">ECLA1</strain>
    </source>
</reference>
<name>A0AAE0Z7A8_9GAST</name>
<comment type="caution">
    <text evidence="1">The sequence shown here is derived from an EMBL/GenBank/DDBJ whole genome shotgun (WGS) entry which is preliminary data.</text>
</comment>
<gene>
    <name evidence="1" type="ORF">RRG08_039295</name>
</gene>
<protein>
    <submittedName>
        <fullName evidence="1">Uncharacterized protein</fullName>
    </submittedName>
</protein>
<accession>A0AAE0Z7A8</accession>
<proteinExistence type="predicted"/>
<dbReference type="Proteomes" id="UP001283361">
    <property type="component" value="Unassembled WGS sequence"/>
</dbReference>
<keyword evidence="2" id="KW-1185">Reference proteome</keyword>
<evidence type="ECO:0000313" key="1">
    <source>
        <dbReference type="EMBL" id="KAK3764124.1"/>
    </source>
</evidence>
<evidence type="ECO:0000313" key="2">
    <source>
        <dbReference type="Proteomes" id="UP001283361"/>
    </source>
</evidence>
<organism evidence="1 2">
    <name type="scientific">Elysia crispata</name>
    <name type="common">lettuce slug</name>
    <dbReference type="NCBI Taxonomy" id="231223"/>
    <lineage>
        <taxon>Eukaryota</taxon>
        <taxon>Metazoa</taxon>
        <taxon>Spiralia</taxon>
        <taxon>Lophotrochozoa</taxon>
        <taxon>Mollusca</taxon>
        <taxon>Gastropoda</taxon>
        <taxon>Heterobranchia</taxon>
        <taxon>Euthyneura</taxon>
        <taxon>Panpulmonata</taxon>
        <taxon>Sacoglossa</taxon>
        <taxon>Placobranchoidea</taxon>
        <taxon>Plakobranchidae</taxon>
        <taxon>Elysia</taxon>
    </lineage>
</organism>